<evidence type="ECO:0000313" key="1">
    <source>
        <dbReference type="EMBL" id="MDR6433605.1"/>
    </source>
</evidence>
<reference evidence="1 2" key="1">
    <citation type="submission" date="2023-07" db="EMBL/GenBank/DDBJ databases">
        <title>Sorghum-associated microbial communities from plants grown in Nebraska, USA.</title>
        <authorList>
            <person name="Schachtman D."/>
        </authorList>
    </citation>
    <scope>NUCLEOTIDE SEQUENCE [LARGE SCALE GENOMIC DNA]</scope>
    <source>
        <strain evidence="1 2">DS1730</strain>
    </source>
</reference>
<accession>A0ABU1MC36</accession>
<proteinExistence type="predicted"/>
<name>A0ABU1MC36_9HYPH</name>
<sequence>MANGQEKSCMTLFTGNFIRAVSDHATTAGISHVCISTGHSRLELWLDTPVPESASHGQLLAIRAFTPGVFREEISNQVLRAGIPVSKNERLGWLETGDLIFEVKTPEAGIFEHFNVSNGHIVGYNTILANIRT</sequence>
<dbReference type="Gene3D" id="2.40.50.100">
    <property type="match status" value="1"/>
</dbReference>
<dbReference type="RefSeq" id="WP_310014548.1">
    <property type="nucleotide sequence ID" value="NZ_JAVDQT010000006.1"/>
</dbReference>
<organism evidence="1 2">
    <name type="scientific">Brucella pseudogrignonensis</name>
    <dbReference type="NCBI Taxonomy" id="419475"/>
    <lineage>
        <taxon>Bacteria</taxon>
        <taxon>Pseudomonadati</taxon>
        <taxon>Pseudomonadota</taxon>
        <taxon>Alphaproteobacteria</taxon>
        <taxon>Hyphomicrobiales</taxon>
        <taxon>Brucellaceae</taxon>
        <taxon>Brucella/Ochrobactrum group</taxon>
        <taxon>Brucella</taxon>
    </lineage>
</organism>
<dbReference type="InterPro" id="IPR011053">
    <property type="entry name" value="Single_hybrid_motif"/>
</dbReference>
<gene>
    <name evidence="1" type="ORF">J2782_003351</name>
</gene>
<dbReference type="SUPFAM" id="SSF51230">
    <property type="entry name" value="Single hybrid motif"/>
    <property type="match status" value="1"/>
</dbReference>
<dbReference type="Proteomes" id="UP001184614">
    <property type="component" value="Unassembled WGS sequence"/>
</dbReference>
<protein>
    <submittedName>
        <fullName evidence="1">Biotin carboxyl carrier protein</fullName>
    </submittedName>
</protein>
<keyword evidence="2" id="KW-1185">Reference proteome</keyword>
<comment type="caution">
    <text evidence="1">The sequence shown here is derived from an EMBL/GenBank/DDBJ whole genome shotgun (WGS) entry which is preliminary data.</text>
</comment>
<evidence type="ECO:0000313" key="2">
    <source>
        <dbReference type="Proteomes" id="UP001184614"/>
    </source>
</evidence>
<dbReference type="EMBL" id="JAVDQT010000006">
    <property type="protein sequence ID" value="MDR6433605.1"/>
    <property type="molecule type" value="Genomic_DNA"/>
</dbReference>